<dbReference type="Gene3D" id="1.10.287.1490">
    <property type="match status" value="1"/>
</dbReference>
<feature type="region of interest" description="Disordered" evidence="11">
    <location>
        <begin position="528"/>
        <end position="553"/>
    </location>
</feature>
<comment type="subcellular location">
    <subcellularLocation>
        <location evidence="1">Membrane</location>
        <topology evidence="1">Multi-pass membrane protein</topology>
    </subcellularLocation>
    <subcellularLocation>
        <location evidence="2">Membrane</location>
        <topology evidence="2">Peripheral membrane protein</topology>
    </subcellularLocation>
</comment>
<dbReference type="CDD" id="cd00143">
    <property type="entry name" value="PP2Cc"/>
    <property type="match status" value="1"/>
</dbReference>
<evidence type="ECO:0000256" key="1">
    <source>
        <dbReference type="ARBA" id="ARBA00004141"/>
    </source>
</evidence>
<evidence type="ECO:0000256" key="7">
    <source>
        <dbReference type="ARBA" id="ARBA00022989"/>
    </source>
</evidence>
<feature type="region of interest" description="Disordered" evidence="11">
    <location>
        <begin position="913"/>
        <end position="932"/>
    </location>
</feature>
<feature type="compositionally biased region" description="Basic and acidic residues" evidence="11">
    <location>
        <begin position="971"/>
        <end position="981"/>
    </location>
</feature>
<evidence type="ECO:0000313" key="14">
    <source>
        <dbReference type="Proteomes" id="UP000186817"/>
    </source>
</evidence>
<keyword evidence="14" id="KW-1185">Reference proteome</keyword>
<keyword evidence="10" id="KW-0175">Coiled coil</keyword>
<dbReference type="InterPro" id="IPR036457">
    <property type="entry name" value="PPM-type-like_dom_sf"/>
</dbReference>
<dbReference type="GO" id="GO:0004722">
    <property type="term" value="F:protein serine/threonine phosphatase activity"/>
    <property type="evidence" value="ECO:0007669"/>
    <property type="project" value="InterPro"/>
</dbReference>
<evidence type="ECO:0000256" key="5">
    <source>
        <dbReference type="ARBA" id="ARBA00022801"/>
    </source>
</evidence>
<dbReference type="Proteomes" id="UP000186817">
    <property type="component" value="Unassembled WGS sequence"/>
</dbReference>
<dbReference type="SMART" id="SM00332">
    <property type="entry name" value="PP2Cc"/>
    <property type="match status" value="1"/>
</dbReference>
<keyword evidence="3" id="KW-0812">Transmembrane</keyword>
<evidence type="ECO:0000256" key="3">
    <source>
        <dbReference type="ARBA" id="ARBA00022692"/>
    </source>
</evidence>
<evidence type="ECO:0000256" key="2">
    <source>
        <dbReference type="ARBA" id="ARBA00004170"/>
    </source>
</evidence>
<dbReference type="Gene3D" id="1.10.287.70">
    <property type="match status" value="1"/>
</dbReference>
<evidence type="ECO:0000256" key="4">
    <source>
        <dbReference type="ARBA" id="ARBA00022723"/>
    </source>
</evidence>
<proteinExistence type="inferred from homology"/>
<name>A0A1Q9EVS0_SYMMI</name>
<dbReference type="PROSITE" id="PS51746">
    <property type="entry name" value="PPM_2"/>
    <property type="match status" value="1"/>
</dbReference>
<dbReference type="Pfam" id="PF00520">
    <property type="entry name" value="Ion_trans"/>
    <property type="match status" value="2"/>
</dbReference>
<dbReference type="InterPro" id="IPR027359">
    <property type="entry name" value="Volt_channel_dom_sf"/>
</dbReference>
<comment type="caution">
    <text evidence="13">The sequence shown here is derived from an EMBL/GenBank/DDBJ whole genome shotgun (WGS) entry which is preliminary data.</text>
</comment>
<accession>A0A1Q9EVS0</accession>
<dbReference type="InterPro" id="IPR015655">
    <property type="entry name" value="PP2C"/>
</dbReference>
<comment type="similarity">
    <text evidence="9">Belongs to the PP2C family.</text>
</comment>
<protein>
    <submittedName>
        <fullName evidence="13">Protein spalten</fullName>
    </submittedName>
</protein>
<evidence type="ECO:0000313" key="13">
    <source>
        <dbReference type="EMBL" id="OLQ11520.1"/>
    </source>
</evidence>
<evidence type="ECO:0000256" key="8">
    <source>
        <dbReference type="ARBA" id="ARBA00023136"/>
    </source>
</evidence>
<evidence type="ECO:0000256" key="9">
    <source>
        <dbReference type="RuleBase" id="RU003465"/>
    </source>
</evidence>
<dbReference type="GO" id="GO:0046872">
    <property type="term" value="F:metal ion binding"/>
    <property type="evidence" value="ECO:0007669"/>
    <property type="project" value="UniProtKB-KW"/>
</dbReference>
<feature type="coiled-coil region" evidence="10">
    <location>
        <begin position="635"/>
        <end position="739"/>
    </location>
</feature>
<dbReference type="InterPro" id="IPR001932">
    <property type="entry name" value="PPM-type_phosphatase-like_dom"/>
</dbReference>
<dbReference type="InterPro" id="IPR005821">
    <property type="entry name" value="Ion_trans_dom"/>
</dbReference>
<dbReference type="GO" id="GO:0016020">
    <property type="term" value="C:membrane"/>
    <property type="evidence" value="ECO:0007669"/>
    <property type="project" value="UniProtKB-SubCell"/>
</dbReference>
<gene>
    <name evidence="13" type="primary">spnA</name>
    <name evidence="13" type="ORF">AK812_SmicGene4697</name>
</gene>
<keyword evidence="7" id="KW-1133">Transmembrane helix</keyword>
<sequence>MLSVLSSSAVHLSEELHRTRQDLVAARCEAAQLAAALQQKRTWVVQHMESVFKVLQQRNERLLQSLAFHGMIMARSCSQVWRRSASAGLAESPTAPSSPRRSPGRATAWQWLWQKKVFGLWRRGAEVARRARHSEEHHAELCMWAAAAGLESSDLVHPAEAFRVEGALLSLVSEAEVRRRDAAENDSPKSEASLPAAAAAALKKSKSQAALDLPPKWIDPDGDTYPDLWVGADIFFNVSFAIELVWNMYSFWLWRFWKSAWNVFDVIVVTIGLMNLALPNLPGPLHDEGFSGCKKLCKVQHRRPATAIEAFRVFRLFKRVEPRRPETLCPLPFAKDLPPLFLSPRASPRLSGSENPRSLHKIIKSLSRAVPGVANAPPGCSLRLRSVEFFGTYANGGNYTNEFDEVVEIITARELQFGYENFGSFHLSLFTMFQVLTGESWSEVITRPMLHTTDVTQAAGVSLFFVSFNLVNGVVLINVVIAVLLEKMVDDEASASLPFEEQNGFHMDGHGPGKDFSKVNKLPDKAAVAAEHTVSGRSPPTGGGDPRKAEVTQSALPKAHELCDDSEQAGEDTTGPTKEITHLSSIAAMEADFQCPSKIKLQMELLMKEAKGMLHGQRASLLDLEECVERLHGRRVDLEALLQSERRRVQELETELSGCKEQVKELQRTLKESYVQQFEASQKREELESHFSKLLEELHRMKADKEGLEGQIPQLRKDLKEARALNADQESQLVEATGELSLAEEVIDDITSSKLVGLRRFFEHYNLPAVCLSLFRKVVELQHQLRTRSRLSQTSQASETPRSPRLERTRAIESEVRQLGAVTRCSLQGYIEGLNVDQVTSSMVVQVVLALLGLDLGRAPCDAARFVSLLAAPPAWEQLDFATALWGSAGEPAAAVVQQHRARLAALSSQGSASTCKLSPRHGSLEERRRDQGVGCRLRPLEMDIGNLPEKLQEAEAAEGPSESESPAGGEVRRSFSDPRSQRSRTLTSTISPRLPGVPVRYGVHSIQNQRSEMEDAHRAVLGAACCSPSLRAQAERWLGNLSYFSVFDGHGGSRAAEFSSDRLFSLLVENRDELHAEPELALQKAFAQTEADWLTLARQEDLMDGTTAAVVVVDRMAGRCIVGNVGDSEVMLGGRSPDGSIYAQALTEVHHCKRSHSESQRIQDLGGRVWHGRLGHPKISPQVLSLSVSRAIGDLFFKDDKFTGGMASGLTADPYIRSAEVCQGRLQHEFLLIGCDGLWDTVSYEQAAALVLEKLGEGEEPQAISEALVRVAHDAGSMDNITVMVVAF</sequence>
<dbReference type="SUPFAM" id="SSF81606">
    <property type="entry name" value="PP2C-like"/>
    <property type="match status" value="1"/>
</dbReference>
<evidence type="ECO:0000256" key="11">
    <source>
        <dbReference type="SAM" id="MobiDB-lite"/>
    </source>
</evidence>
<dbReference type="Pfam" id="PF00481">
    <property type="entry name" value="PP2C"/>
    <property type="match status" value="1"/>
</dbReference>
<organism evidence="13 14">
    <name type="scientific">Symbiodinium microadriaticum</name>
    <name type="common">Dinoflagellate</name>
    <name type="synonym">Zooxanthella microadriatica</name>
    <dbReference type="NCBI Taxonomy" id="2951"/>
    <lineage>
        <taxon>Eukaryota</taxon>
        <taxon>Sar</taxon>
        <taxon>Alveolata</taxon>
        <taxon>Dinophyceae</taxon>
        <taxon>Suessiales</taxon>
        <taxon>Symbiodiniaceae</taxon>
        <taxon>Symbiodinium</taxon>
    </lineage>
</organism>
<evidence type="ECO:0000256" key="6">
    <source>
        <dbReference type="ARBA" id="ARBA00022912"/>
    </source>
</evidence>
<evidence type="ECO:0000259" key="12">
    <source>
        <dbReference type="PROSITE" id="PS51746"/>
    </source>
</evidence>
<feature type="region of interest" description="Disordered" evidence="11">
    <location>
        <begin position="953"/>
        <end position="993"/>
    </location>
</feature>
<feature type="region of interest" description="Disordered" evidence="11">
    <location>
        <begin position="789"/>
        <end position="808"/>
    </location>
</feature>
<dbReference type="Gene3D" id="1.20.120.350">
    <property type="entry name" value="Voltage-gated potassium channels. Chain C"/>
    <property type="match status" value="1"/>
</dbReference>
<feature type="compositionally biased region" description="Polar residues" evidence="11">
    <location>
        <begin position="790"/>
        <end position="801"/>
    </location>
</feature>
<reference evidence="13 14" key="1">
    <citation type="submission" date="2016-02" db="EMBL/GenBank/DDBJ databases">
        <title>Genome analysis of coral dinoflagellate symbionts highlights evolutionary adaptations to a symbiotic lifestyle.</title>
        <authorList>
            <person name="Aranda M."/>
            <person name="Li Y."/>
            <person name="Liew Y.J."/>
            <person name="Baumgarten S."/>
            <person name="Simakov O."/>
            <person name="Wilson M."/>
            <person name="Piel J."/>
            <person name="Ashoor H."/>
            <person name="Bougouffa S."/>
            <person name="Bajic V.B."/>
            <person name="Ryu T."/>
            <person name="Ravasi T."/>
            <person name="Bayer T."/>
            <person name="Micklem G."/>
            <person name="Kim H."/>
            <person name="Bhak J."/>
            <person name="Lajeunesse T.C."/>
            <person name="Voolstra C.R."/>
        </authorList>
    </citation>
    <scope>NUCLEOTIDE SEQUENCE [LARGE SCALE GENOMIC DNA]</scope>
    <source>
        <strain evidence="13 14">CCMP2467</strain>
    </source>
</reference>
<evidence type="ECO:0000256" key="10">
    <source>
        <dbReference type="SAM" id="Coils"/>
    </source>
</evidence>
<dbReference type="PROSITE" id="PS01032">
    <property type="entry name" value="PPM_1"/>
    <property type="match status" value="1"/>
</dbReference>
<feature type="domain" description="PPM-type phosphatase" evidence="12">
    <location>
        <begin position="1001"/>
        <end position="1289"/>
    </location>
</feature>
<dbReference type="OrthoDB" id="10264738at2759"/>
<keyword evidence="5 9" id="KW-0378">Hydrolase</keyword>
<feature type="compositionally biased region" description="Low complexity" evidence="11">
    <location>
        <begin position="958"/>
        <end position="970"/>
    </location>
</feature>
<dbReference type="Gene3D" id="3.60.40.10">
    <property type="entry name" value="PPM-type phosphatase domain"/>
    <property type="match status" value="1"/>
</dbReference>
<keyword evidence="8" id="KW-0472">Membrane</keyword>
<dbReference type="PANTHER" id="PTHR47992">
    <property type="entry name" value="PROTEIN PHOSPHATASE"/>
    <property type="match status" value="1"/>
</dbReference>
<feature type="compositionally biased region" description="Basic and acidic residues" evidence="11">
    <location>
        <begin position="923"/>
        <end position="932"/>
    </location>
</feature>
<keyword evidence="4" id="KW-0479">Metal-binding</keyword>
<dbReference type="InterPro" id="IPR000222">
    <property type="entry name" value="PP2C_BS"/>
</dbReference>
<dbReference type="EMBL" id="LSRX01000058">
    <property type="protein sequence ID" value="OLQ11520.1"/>
    <property type="molecule type" value="Genomic_DNA"/>
</dbReference>
<dbReference type="GO" id="GO:0005216">
    <property type="term" value="F:monoatomic ion channel activity"/>
    <property type="evidence" value="ECO:0007669"/>
    <property type="project" value="InterPro"/>
</dbReference>
<keyword evidence="6 9" id="KW-0904">Protein phosphatase</keyword>
<dbReference type="SUPFAM" id="SSF81324">
    <property type="entry name" value="Voltage-gated potassium channels"/>
    <property type="match status" value="1"/>
</dbReference>